<feature type="compositionally biased region" description="Low complexity" evidence="3">
    <location>
        <begin position="651"/>
        <end position="666"/>
    </location>
</feature>
<dbReference type="GO" id="GO:0008270">
    <property type="term" value="F:zinc ion binding"/>
    <property type="evidence" value="ECO:0007669"/>
    <property type="project" value="InterPro"/>
</dbReference>
<feature type="compositionally biased region" description="Pro residues" evidence="3">
    <location>
        <begin position="670"/>
        <end position="691"/>
    </location>
</feature>
<accession>A0A9P3G5U4</accession>
<keyword evidence="1" id="KW-0479">Metal-binding</keyword>
<feature type="region of interest" description="Disordered" evidence="3">
    <location>
        <begin position="96"/>
        <end position="127"/>
    </location>
</feature>
<protein>
    <submittedName>
        <fullName evidence="5">Zn(II)2Cys6 transcription factor</fullName>
    </submittedName>
</protein>
<dbReference type="PANTHER" id="PTHR46910">
    <property type="entry name" value="TRANSCRIPTION FACTOR PDR1"/>
    <property type="match status" value="1"/>
</dbReference>
<dbReference type="GO" id="GO:0000981">
    <property type="term" value="F:DNA-binding transcription factor activity, RNA polymerase II-specific"/>
    <property type="evidence" value="ECO:0007669"/>
    <property type="project" value="InterPro"/>
</dbReference>
<evidence type="ECO:0000256" key="2">
    <source>
        <dbReference type="ARBA" id="ARBA00023242"/>
    </source>
</evidence>
<sequence>MSSHDEGSSGQPSKKKRIRACDQCRRRKVRCDGSEIQSKECSNCVAFGYVCTYLTGPDKRHLDPDYVRDLESEVTRLRLQVQKLQNDPCPRCAFNDARDTSTPSSTDISTPIIPTTTLGSPTADADSDGEEVLVEGFKSLSVDAKPIHFLGRSSNFTLIKAARDLKQQITHNPSTSSPGIELLDASQACPTRRPEFWELALVPIKPDPPYTNFPESALLDELVAIYFQSINAMFPLLHRPTFERGISSGLHLRDEGFGAVVLLVCALSARFYKQPIALPPEAPNWHWAGWQWFEQVRERRKLVPLLHTRLYDLQIAALAAGYVSPSPASHSNYAIVGHGIRLAQDLGAHRRTTYPAKPTVESELRKRAFWLLVAMDRGMCSVLGRPCTIQDEDFDVDYPTECDDEYWELEDPELAWKQPPGKPSTTTYFILMLKLAQVHGYTLRTLYSLRGSKVLSDPERAQAIVSQLDSELNKWQDSVPEHLRWDPLQPNDLWASQSASLFAAYHAMRIFVHRPFIPMPRKPAPLPFPSLTICTSAARSCIQVLDKYLARFGPAFLHNHHQLTLFTSTLILLLNIWGGSRTGATVDVAKEMEEVNRALNLLKQLEGCWISAGRFWDLLHDLMTAVDPAQQQLTSSRAQKRRREDDASEDTSLSPFAPAPSPTTATNGPQQPPETLPFVPPPFDGAPPAPAALPSVDFTFNTGWQAPAPQGAGQPFGAGATGIDGAVMFDPDIEAIFADLLPNAPSYEDPFQGMTLFPNYIYDGTDVAGGLAQGSVFSPLQSESPGPVWGAGMDGTQSSATGPRATFGAIPTAQNPPGRR</sequence>
<feature type="domain" description="Zn(2)-C6 fungal-type" evidence="4">
    <location>
        <begin position="20"/>
        <end position="53"/>
    </location>
</feature>
<dbReference type="SMART" id="SM00906">
    <property type="entry name" value="Fungal_trans"/>
    <property type="match status" value="1"/>
</dbReference>
<dbReference type="PROSITE" id="PS00463">
    <property type="entry name" value="ZN2_CY6_FUNGAL_1"/>
    <property type="match status" value="1"/>
</dbReference>
<dbReference type="EMBL" id="BPQB01000014">
    <property type="protein sequence ID" value="GJE89782.1"/>
    <property type="molecule type" value="Genomic_DNA"/>
</dbReference>
<keyword evidence="6" id="KW-1185">Reference proteome</keyword>
<dbReference type="Proteomes" id="UP000703269">
    <property type="component" value="Unassembled WGS sequence"/>
</dbReference>
<dbReference type="InterPro" id="IPR050987">
    <property type="entry name" value="AtrR-like"/>
</dbReference>
<dbReference type="InterPro" id="IPR001138">
    <property type="entry name" value="Zn2Cys6_DnaBD"/>
</dbReference>
<feature type="region of interest" description="Disordered" evidence="3">
    <location>
        <begin position="782"/>
        <end position="820"/>
    </location>
</feature>
<dbReference type="AlphaFoldDB" id="A0A9P3G5U4"/>
<dbReference type="GO" id="GO:0003677">
    <property type="term" value="F:DNA binding"/>
    <property type="evidence" value="ECO:0007669"/>
    <property type="project" value="InterPro"/>
</dbReference>
<organism evidence="5 6">
    <name type="scientific">Phanerochaete sordida</name>
    <dbReference type="NCBI Taxonomy" id="48140"/>
    <lineage>
        <taxon>Eukaryota</taxon>
        <taxon>Fungi</taxon>
        <taxon>Dikarya</taxon>
        <taxon>Basidiomycota</taxon>
        <taxon>Agaricomycotina</taxon>
        <taxon>Agaricomycetes</taxon>
        <taxon>Polyporales</taxon>
        <taxon>Phanerochaetaceae</taxon>
        <taxon>Phanerochaete</taxon>
    </lineage>
</organism>
<dbReference type="SMART" id="SM00066">
    <property type="entry name" value="GAL4"/>
    <property type="match status" value="1"/>
</dbReference>
<proteinExistence type="predicted"/>
<feature type="compositionally biased region" description="Low complexity" evidence="3">
    <location>
        <begin position="100"/>
        <end position="117"/>
    </location>
</feature>
<dbReference type="SUPFAM" id="SSF57701">
    <property type="entry name" value="Zn2/Cys6 DNA-binding domain"/>
    <property type="match status" value="1"/>
</dbReference>
<dbReference type="CDD" id="cd00067">
    <property type="entry name" value="GAL4"/>
    <property type="match status" value="1"/>
</dbReference>
<evidence type="ECO:0000256" key="3">
    <source>
        <dbReference type="SAM" id="MobiDB-lite"/>
    </source>
</evidence>
<feature type="region of interest" description="Disordered" evidence="3">
    <location>
        <begin position="629"/>
        <end position="716"/>
    </location>
</feature>
<name>A0A9P3G5U4_9APHY</name>
<gene>
    <name evidence="5" type="ORF">PsYK624_058890</name>
</gene>
<dbReference type="Gene3D" id="4.10.240.10">
    <property type="entry name" value="Zn(2)-C6 fungal-type DNA-binding domain"/>
    <property type="match status" value="1"/>
</dbReference>
<dbReference type="CDD" id="cd12148">
    <property type="entry name" value="fungal_TF_MHR"/>
    <property type="match status" value="1"/>
</dbReference>
<evidence type="ECO:0000313" key="5">
    <source>
        <dbReference type="EMBL" id="GJE89782.1"/>
    </source>
</evidence>
<evidence type="ECO:0000256" key="1">
    <source>
        <dbReference type="ARBA" id="ARBA00022723"/>
    </source>
</evidence>
<dbReference type="Pfam" id="PF00172">
    <property type="entry name" value="Zn_clus"/>
    <property type="match status" value="1"/>
</dbReference>
<dbReference type="Pfam" id="PF04082">
    <property type="entry name" value="Fungal_trans"/>
    <property type="match status" value="1"/>
</dbReference>
<evidence type="ECO:0000313" key="6">
    <source>
        <dbReference type="Proteomes" id="UP000703269"/>
    </source>
</evidence>
<comment type="caution">
    <text evidence="5">The sequence shown here is derived from an EMBL/GenBank/DDBJ whole genome shotgun (WGS) entry which is preliminary data.</text>
</comment>
<feature type="compositionally biased region" description="Low complexity" evidence="3">
    <location>
        <begin position="692"/>
        <end position="713"/>
    </location>
</feature>
<dbReference type="OrthoDB" id="4456959at2759"/>
<keyword evidence="2" id="KW-0539">Nucleus</keyword>
<dbReference type="GO" id="GO:0006351">
    <property type="term" value="P:DNA-templated transcription"/>
    <property type="evidence" value="ECO:0007669"/>
    <property type="project" value="InterPro"/>
</dbReference>
<reference evidence="5 6" key="1">
    <citation type="submission" date="2021-08" db="EMBL/GenBank/DDBJ databases">
        <title>Draft Genome Sequence of Phanerochaete sordida strain YK-624.</title>
        <authorList>
            <person name="Mori T."/>
            <person name="Dohra H."/>
            <person name="Suzuki T."/>
            <person name="Kawagishi H."/>
            <person name="Hirai H."/>
        </authorList>
    </citation>
    <scope>NUCLEOTIDE SEQUENCE [LARGE SCALE GENOMIC DNA]</scope>
    <source>
        <strain evidence="5 6">YK-624</strain>
    </source>
</reference>
<dbReference type="InterPro" id="IPR036864">
    <property type="entry name" value="Zn2-C6_fun-type_DNA-bd_sf"/>
</dbReference>
<evidence type="ECO:0000259" key="4">
    <source>
        <dbReference type="PROSITE" id="PS50048"/>
    </source>
</evidence>
<dbReference type="InterPro" id="IPR007219">
    <property type="entry name" value="XnlR_reg_dom"/>
</dbReference>
<dbReference type="PANTHER" id="PTHR46910:SF38">
    <property type="entry name" value="ZN(2)-C6 FUNGAL-TYPE DOMAIN-CONTAINING PROTEIN"/>
    <property type="match status" value="1"/>
</dbReference>
<dbReference type="PROSITE" id="PS50048">
    <property type="entry name" value="ZN2_CY6_FUNGAL_2"/>
    <property type="match status" value="1"/>
</dbReference>